<sequence length="31" mass="3562">LWLGSKPGGRAEKNQTRLKRRAVNKNLIEMP</sequence>
<feature type="non-terminal residue" evidence="2">
    <location>
        <position position="1"/>
    </location>
</feature>
<reference evidence="2" key="1">
    <citation type="journal article" date="2014" name="Front. Microbiol.">
        <title>High frequency of phylogenetically diverse reductive dehalogenase-homologous genes in deep subseafloor sedimentary metagenomes.</title>
        <authorList>
            <person name="Kawai M."/>
            <person name="Futagami T."/>
            <person name="Toyoda A."/>
            <person name="Takaki Y."/>
            <person name="Nishi S."/>
            <person name="Hori S."/>
            <person name="Arai W."/>
            <person name="Tsubouchi T."/>
            <person name="Morono Y."/>
            <person name="Uchiyama I."/>
            <person name="Ito T."/>
            <person name="Fujiyama A."/>
            <person name="Inagaki F."/>
            <person name="Takami H."/>
        </authorList>
    </citation>
    <scope>NUCLEOTIDE SEQUENCE</scope>
    <source>
        <strain evidence="2">Expedition CK06-06</strain>
    </source>
</reference>
<protein>
    <submittedName>
        <fullName evidence="2">Uncharacterized protein</fullName>
    </submittedName>
</protein>
<evidence type="ECO:0000313" key="2">
    <source>
        <dbReference type="EMBL" id="GAG68858.1"/>
    </source>
</evidence>
<dbReference type="EMBL" id="BART01005664">
    <property type="protein sequence ID" value="GAG68858.1"/>
    <property type="molecule type" value="Genomic_DNA"/>
</dbReference>
<accession>X1A7U6</accession>
<name>X1A7U6_9ZZZZ</name>
<evidence type="ECO:0000256" key="1">
    <source>
        <dbReference type="SAM" id="MobiDB-lite"/>
    </source>
</evidence>
<dbReference type="AlphaFoldDB" id="X1A7U6"/>
<proteinExistence type="predicted"/>
<feature type="region of interest" description="Disordered" evidence="1">
    <location>
        <begin position="1"/>
        <end position="31"/>
    </location>
</feature>
<comment type="caution">
    <text evidence="2">The sequence shown here is derived from an EMBL/GenBank/DDBJ whole genome shotgun (WGS) entry which is preliminary data.</text>
</comment>
<gene>
    <name evidence="2" type="ORF">S01H4_12941</name>
</gene>
<organism evidence="2">
    <name type="scientific">marine sediment metagenome</name>
    <dbReference type="NCBI Taxonomy" id="412755"/>
    <lineage>
        <taxon>unclassified sequences</taxon>
        <taxon>metagenomes</taxon>
        <taxon>ecological metagenomes</taxon>
    </lineage>
</organism>